<name>A0A173ZKV8_9FIRM</name>
<dbReference type="NCBIfam" id="NF033592">
    <property type="entry name" value="transpos_IS4_1"/>
    <property type="match status" value="1"/>
</dbReference>
<feature type="domain" description="Transposase IS4-like" evidence="5">
    <location>
        <begin position="112"/>
        <end position="333"/>
    </location>
</feature>
<dbReference type="Proteomes" id="UP000095447">
    <property type="component" value="Unassembled WGS sequence"/>
</dbReference>
<gene>
    <name evidence="6" type="ORF">ERS852395_01263</name>
</gene>
<dbReference type="SUPFAM" id="SSF53098">
    <property type="entry name" value="Ribonuclease H-like"/>
    <property type="match status" value="1"/>
</dbReference>
<dbReference type="PANTHER" id="PTHR33258">
    <property type="entry name" value="TRANSPOSASE INSL FOR INSERTION SEQUENCE ELEMENT IS186A-RELATED"/>
    <property type="match status" value="1"/>
</dbReference>
<evidence type="ECO:0000313" key="6">
    <source>
        <dbReference type="EMBL" id="CUN76289.1"/>
    </source>
</evidence>
<dbReference type="EMBL" id="CYZA01000005">
    <property type="protein sequence ID" value="CUN76289.1"/>
    <property type="molecule type" value="Genomic_DNA"/>
</dbReference>
<organism evidence="6 7">
    <name type="scientific">Blautia obeum</name>
    <dbReference type="NCBI Taxonomy" id="40520"/>
    <lineage>
        <taxon>Bacteria</taxon>
        <taxon>Bacillati</taxon>
        <taxon>Bacillota</taxon>
        <taxon>Clostridia</taxon>
        <taxon>Lachnospirales</taxon>
        <taxon>Lachnospiraceae</taxon>
        <taxon>Blautia</taxon>
    </lineage>
</organism>
<protein>
    <submittedName>
        <fullName evidence="6">Transposase</fullName>
    </submittedName>
</protein>
<evidence type="ECO:0000256" key="3">
    <source>
        <dbReference type="ARBA" id="ARBA00023125"/>
    </source>
</evidence>
<dbReference type="InterPro" id="IPR047952">
    <property type="entry name" value="Transpos_IS4"/>
</dbReference>
<evidence type="ECO:0000259" key="5">
    <source>
        <dbReference type="Pfam" id="PF01609"/>
    </source>
</evidence>
<dbReference type="RefSeq" id="WP_055053060.1">
    <property type="nucleotide sequence ID" value="NZ_CYZA01000005.1"/>
</dbReference>
<evidence type="ECO:0000256" key="4">
    <source>
        <dbReference type="ARBA" id="ARBA00023172"/>
    </source>
</evidence>
<dbReference type="InterPro" id="IPR012337">
    <property type="entry name" value="RNaseH-like_sf"/>
</dbReference>
<evidence type="ECO:0000256" key="2">
    <source>
        <dbReference type="ARBA" id="ARBA00022578"/>
    </source>
</evidence>
<dbReference type="GO" id="GO:0004803">
    <property type="term" value="F:transposase activity"/>
    <property type="evidence" value="ECO:0007669"/>
    <property type="project" value="InterPro"/>
</dbReference>
<dbReference type="Gene3D" id="3.90.350.10">
    <property type="entry name" value="Transposase Inhibitor Protein From Tn5, Chain A, domain 1"/>
    <property type="match status" value="1"/>
</dbReference>
<keyword evidence="4" id="KW-0233">DNA recombination</keyword>
<comment type="similarity">
    <text evidence="1">Belongs to the transposase 11 family.</text>
</comment>
<dbReference type="InterPro" id="IPR002559">
    <property type="entry name" value="Transposase_11"/>
</dbReference>
<reference evidence="6 7" key="1">
    <citation type="submission" date="2015-09" db="EMBL/GenBank/DDBJ databases">
        <authorList>
            <consortium name="Pathogen Informatics"/>
        </authorList>
    </citation>
    <scope>NUCLEOTIDE SEQUENCE [LARGE SCALE GENOMIC DNA]</scope>
    <source>
        <strain evidence="6 7">2789STDY5608838</strain>
    </source>
</reference>
<proteinExistence type="inferred from homology"/>
<dbReference type="PANTHER" id="PTHR33258:SF1">
    <property type="entry name" value="TRANSPOSASE INSL FOR INSERTION SEQUENCE ELEMENT IS186A-RELATED"/>
    <property type="match status" value="1"/>
</dbReference>
<keyword evidence="3" id="KW-0238">DNA-binding</keyword>
<evidence type="ECO:0000313" key="7">
    <source>
        <dbReference type="Proteomes" id="UP000095447"/>
    </source>
</evidence>
<accession>A0A173ZKV8</accession>
<sequence length="438" mass="51329">MKHSQKRTFMDIEKMSSDEFKAFCRLGNKNYFTRIRKMPLQDLLFTMINRKGLTLALELRNYMKLAHPGVSISKPGYLKQRMKLNPDAFLELYKYHNRNFYADSTFSTYKNHLILAADGSDINIPTTTETLKLYGSASRKNTKPQAQIGLGCIYDVMNRMILESDCNKVKFDEMRLAEKQMERIPETIGNIPYIIIMDRGYPSTPAFIHMMDKDLKFIVRLKSSDYKKEQSSLTENDQLVKIKLDKSRIRHYEGTPDGERMKELGEISLRMVKILLENGNLEVLATNLSQTEFHTEEIKELYHMRWGIETAYETLKNRLQLENFTGTKPILLLQDIYSTIYLSNLVEDIILDAERELDQKETNRKHKMMINQTVSIGILKNDLIYILLETDDQKKNILFQQIYEDISKNLVPIRPDRHYTRTKGRLAGKYSNTHKRAY</sequence>
<dbReference type="AlphaFoldDB" id="A0A173ZKV8"/>
<dbReference type="GO" id="GO:0006313">
    <property type="term" value="P:DNA transposition"/>
    <property type="evidence" value="ECO:0007669"/>
    <property type="project" value="InterPro"/>
</dbReference>
<evidence type="ECO:0000256" key="1">
    <source>
        <dbReference type="ARBA" id="ARBA00010075"/>
    </source>
</evidence>
<dbReference type="GO" id="GO:0003677">
    <property type="term" value="F:DNA binding"/>
    <property type="evidence" value="ECO:0007669"/>
    <property type="project" value="UniProtKB-KW"/>
</dbReference>
<keyword evidence="2" id="KW-0815">Transposition</keyword>
<dbReference type="Pfam" id="PF01609">
    <property type="entry name" value="DDE_Tnp_1"/>
    <property type="match status" value="1"/>
</dbReference>